<dbReference type="PROSITE" id="PS51257">
    <property type="entry name" value="PROKAR_LIPOPROTEIN"/>
    <property type="match status" value="1"/>
</dbReference>
<protein>
    <recommendedName>
        <fullName evidence="4">Lipocalin-like domain-containing protein</fullName>
    </recommendedName>
</protein>
<feature type="chain" id="PRO_5032971630" description="Lipocalin-like domain-containing protein" evidence="1">
    <location>
        <begin position="25"/>
        <end position="133"/>
    </location>
</feature>
<comment type="caution">
    <text evidence="2">The sequence shown here is derived from an EMBL/GenBank/DDBJ whole genome shotgun (WGS) entry which is preliminary data.</text>
</comment>
<dbReference type="EMBL" id="JACHGF010000003">
    <property type="protein sequence ID" value="MBB5284170.1"/>
    <property type="molecule type" value="Genomic_DNA"/>
</dbReference>
<evidence type="ECO:0000313" key="2">
    <source>
        <dbReference type="EMBL" id="MBB5284170.1"/>
    </source>
</evidence>
<evidence type="ECO:0000256" key="1">
    <source>
        <dbReference type="SAM" id="SignalP"/>
    </source>
</evidence>
<dbReference type="AlphaFoldDB" id="A0A840TW41"/>
<sequence>MKKMNVVRSWAVALLAVVGLVACTADNLVGTWEVTAYEMNHPGQQGVRVEHIGTITFHKDQNGEKEIQYSVLERTFADSASFTWTKQEGYVTLLGPDSEFTKTWIVVEDKRNSQIWRSTDGSNTVQLLELKKK</sequence>
<keyword evidence="1" id="KW-0732">Signal</keyword>
<feature type="signal peptide" evidence="1">
    <location>
        <begin position="1"/>
        <end position="24"/>
    </location>
</feature>
<dbReference type="Proteomes" id="UP000557307">
    <property type="component" value="Unassembled WGS sequence"/>
</dbReference>
<reference evidence="2 3" key="1">
    <citation type="submission" date="2020-08" db="EMBL/GenBank/DDBJ databases">
        <title>Genomic Encyclopedia of Type Strains, Phase IV (KMG-IV): sequencing the most valuable type-strain genomes for metagenomic binning, comparative biology and taxonomic classification.</title>
        <authorList>
            <person name="Goeker M."/>
        </authorList>
    </citation>
    <scope>NUCLEOTIDE SEQUENCE [LARGE SCALE GENOMIC DNA]</scope>
    <source>
        <strain evidence="2 3">DSM 105074</strain>
    </source>
</reference>
<accession>A0A840TW41</accession>
<evidence type="ECO:0008006" key="4">
    <source>
        <dbReference type="Google" id="ProtNLM"/>
    </source>
</evidence>
<dbReference type="RefSeq" id="WP_184174127.1">
    <property type="nucleotide sequence ID" value="NZ_JACHGF010000003.1"/>
</dbReference>
<keyword evidence="3" id="KW-1185">Reference proteome</keyword>
<gene>
    <name evidence="2" type="ORF">HNQ92_002313</name>
</gene>
<evidence type="ECO:0000313" key="3">
    <source>
        <dbReference type="Proteomes" id="UP000557307"/>
    </source>
</evidence>
<name>A0A840TW41_9BACT</name>
<proteinExistence type="predicted"/>
<organism evidence="2 3">
    <name type="scientific">Rhabdobacter roseus</name>
    <dbReference type="NCBI Taxonomy" id="1655419"/>
    <lineage>
        <taxon>Bacteria</taxon>
        <taxon>Pseudomonadati</taxon>
        <taxon>Bacteroidota</taxon>
        <taxon>Cytophagia</taxon>
        <taxon>Cytophagales</taxon>
        <taxon>Cytophagaceae</taxon>
        <taxon>Rhabdobacter</taxon>
    </lineage>
</organism>